<feature type="compositionally biased region" description="Polar residues" evidence="5">
    <location>
        <begin position="1"/>
        <end position="10"/>
    </location>
</feature>
<proteinExistence type="inferred from homology"/>
<dbReference type="SMART" id="SM00283">
    <property type="entry name" value="MA"/>
    <property type="match status" value="1"/>
</dbReference>
<comment type="subcellular location">
    <subcellularLocation>
        <location evidence="1">Membrane</location>
    </subcellularLocation>
</comment>
<dbReference type="InterPro" id="IPR013767">
    <property type="entry name" value="PAS_fold"/>
</dbReference>
<dbReference type="Gene3D" id="3.30.450.20">
    <property type="entry name" value="PAS domain"/>
    <property type="match status" value="1"/>
</dbReference>
<evidence type="ECO:0000259" key="6">
    <source>
        <dbReference type="PROSITE" id="PS50111"/>
    </source>
</evidence>
<dbReference type="SUPFAM" id="SSF55785">
    <property type="entry name" value="PYP-like sensor domain (PAS domain)"/>
    <property type="match status" value="1"/>
</dbReference>
<accession>A0A7Z2JB06</accession>
<feature type="domain" description="HAMP" evidence="8">
    <location>
        <begin position="230"/>
        <end position="279"/>
    </location>
</feature>
<dbReference type="AlphaFoldDB" id="A0A7Z2JB06"/>
<dbReference type="PROSITE" id="PS50112">
    <property type="entry name" value="PAS"/>
    <property type="match status" value="1"/>
</dbReference>
<dbReference type="Pfam" id="PF00989">
    <property type="entry name" value="PAS"/>
    <property type="match status" value="1"/>
</dbReference>
<dbReference type="GO" id="GO:0006355">
    <property type="term" value="P:regulation of DNA-templated transcription"/>
    <property type="evidence" value="ECO:0007669"/>
    <property type="project" value="InterPro"/>
</dbReference>
<feature type="domain" description="PAS" evidence="7">
    <location>
        <begin position="28"/>
        <end position="79"/>
    </location>
</feature>
<dbReference type="InterPro" id="IPR004089">
    <property type="entry name" value="MCPsignal_dom"/>
</dbReference>
<dbReference type="KEGG" id="pacp:FAZ97_26245"/>
<dbReference type="GO" id="GO:0007165">
    <property type="term" value="P:signal transduction"/>
    <property type="evidence" value="ECO:0007669"/>
    <property type="project" value="UniProtKB-KW"/>
</dbReference>
<organism evidence="9 10">
    <name type="scientific">Paraburkholderia acidiphila</name>
    <dbReference type="NCBI Taxonomy" id="2571747"/>
    <lineage>
        <taxon>Bacteria</taxon>
        <taxon>Pseudomonadati</taxon>
        <taxon>Pseudomonadota</taxon>
        <taxon>Betaproteobacteria</taxon>
        <taxon>Burkholderiales</taxon>
        <taxon>Burkholderiaceae</taxon>
        <taxon>Paraburkholderia</taxon>
    </lineage>
</organism>
<sequence>MHTEPSTQPNRHGEAALPPGKLLVSTTDTRGVITYCNDALIEASGFTREALIGQPHSVLRHPDMPAEVYRDMWATLKKREPWIGVLKNRFSHGQPCWVQIGVTPIVEGQHVVAYRAVHTAASRDQVLAAEALYATLLAEQRAGRHAHHLQAGAIVRIDMAGRLSRFVHPTMKTQTYLLTSGLAAAGLVTGVIIDGGASSITPVRTAIGLAACAAFGVLAEYRMRFMFIYPLRRLLGAATRLAMGDLTQKVENTWKPTGVVGKLEQSVNQVSLNMRAIVGDARDQMARMSAATVTVSEGSRKLSARAESQAASLEQSAASMQHIAANVRQTADAARQAATSAGQARAITEDSGRAVEAMTVTMQGITEASRKIGEIIQVIEGISFQTNILALNAAVEAARAGEHGRGFAVVASEVRNLAGRAAMAAKEIAGLIVDSTQKVQEGCQLTETAREKMQQAVQEVRDVNVLIDEINIATGEQSTGIAEIKQALDHIEALTQQDSALVNHFSISANTLGRNAETVIETVGAFRI</sequence>
<keyword evidence="10" id="KW-1185">Reference proteome</keyword>
<dbReference type="PANTHER" id="PTHR43531">
    <property type="entry name" value="PROTEIN ICFG"/>
    <property type="match status" value="1"/>
</dbReference>
<dbReference type="InterPro" id="IPR035965">
    <property type="entry name" value="PAS-like_dom_sf"/>
</dbReference>
<dbReference type="PROSITE" id="PS50111">
    <property type="entry name" value="CHEMOTAXIS_TRANSDUC_2"/>
    <property type="match status" value="1"/>
</dbReference>
<dbReference type="OrthoDB" id="9806477at2"/>
<evidence type="ECO:0000256" key="3">
    <source>
        <dbReference type="ARBA" id="ARBA00029447"/>
    </source>
</evidence>
<dbReference type="InterPro" id="IPR051310">
    <property type="entry name" value="MCP_chemotaxis"/>
</dbReference>
<comment type="similarity">
    <text evidence="3">Belongs to the methyl-accepting chemotaxis (MCP) protein family.</text>
</comment>
<dbReference type="Gene3D" id="1.10.287.950">
    <property type="entry name" value="Methyl-accepting chemotaxis protein"/>
    <property type="match status" value="1"/>
</dbReference>
<dbReference type="PANTHER" id="PTHR43531:SF14">
    <property type="entry name" value="METHYL-ACCEPTING CHEMOTAXIS PROTEIN I-RELATED"/>
    <property type="match status" value="1"/>
</dbReference>
<dbReference type="Pfam" id="PF00015">
    <property type="entry name" value="MCPsignal"/>
    <property type="match status" value="1"/>
</dbReference>
<evidence type="ECO:0000256" key="5">
    <source>
        <dbReference type="SAM" id="MobiDB-lite"/>
    </source>
</evidence>
<dbReference type="NCBIfam" id="TIGR00229">
    <property type="entry name" value="sensory_box"/>
    <property type="match status" value="1"/>
</dbReference>
<gene>
    <name evidence="9" type="ORF">FAZ97_26245</name>
</gene>
<evidence type="ECO:0000313" key="10">
    <source>
        <dbReference type="Proteomes" id="UP000434209"/>
    </source>
</evidence>
<dbReference type="RefSeq" id="WP_158761427.1">
    <property type="nucleotide sequence ID" value="NZ_CP046911.1"/>
</dbReference>
<dbReference type="GO" id="GO:0006935">
    <property type="term" value="P:chemotaxis"/>
    <property type="evidence" value="ECO:0007669"/>
    <property type="project" value="InterPro"/>
</dbReference>
<dbReference type="GO" id="GO:0004888">
    <property type="term" value="F:transmembrane signaling receptor activity"/>
    <property type="evidence" value="ECO:0007669"/>
    <property type="project" value="InterPro"/>
</dbReference>
<dbReference type="Proteomes" id="UP000434209">
    <property type="component" value="Chromosome 3"/>
</dbReference>
<keyword evidence="2" id="KW-0488">Methylation</keyword>
<feature type="region of interest" description="Disordered" evidence="5">
    <location>
        <begin position="1"/>
        <end position="21"/>
    </location>
</feature>
<dbReference type="PRINTS" id="PR00260">
    <property type="entry name" value="CHEMTRNSDUCR"/>
</dbReference>
<evidence type="ECO:0000256" key="1">
    <source>
        <dbReference type="ARBA" id="ARBA00004370"/>
    </source>
</evidence>
<keyword evidence="4" id="KW-0807">Transducer</keyword>
<dbReference type="InterPro" id="IPR003660">
    <property type="entry name" value="HAMP_dom"/>
</dbReference>
<evidence type="ECO:0000256" key="2">
    <source>
        <dbReference type="ARBA" id="ARBA00022481"/>
    </source>
</evidence>
<name>A0A7Z2JB06_9BURK</name>
<dbReference type="EMBL" id="CP046911">
    <property type="protein sequence ID" value="QGZ58492.1"/>
    <property type="molecule type" value="Genomic_DNA"/>
</dbReference>
<dbReference type="InterPro" id="IPR004090">
    <property type="entry name" value="Chemotax_Me-accpt_rcpt"/>
</dbReference>
<dbReference type="CDD" id="cd00130">
    <property type="entry name" value="PAS"/>
    <property type="match status" value="1"/>
</dbReference>
<evidence type="ECO:0000259" key="8">
    <source>
        <dbReference type="PROSITE" id="PS50885"/>
    </source>
</evidence>
<reference evidence="9 10" key="1">
    <citation type="submission" date="2019-12" db="EMBL/GenBank/DDBJ databases">
        <title>Paraburkholderia acidiphila 7Q-K02 sp. nov and Paraburkholderia acidisoli DHF22 sp. nov., two strains isolated from forest soil.</title>
        <authorList>
            <person name="Gao Z."/>
            <person name="Qiu L."/>
        </authorList>
    </citation>
    <scope>NUCLEOTIDE SEQUENCE [LARGE SCALE GENOMIC DNA]</scope>
    <source>
        <strain evidence="9 10">7Q-K02</strain>
    </source>
</reference>
<protein>
    <submittedName>
        <fullName evidence="9">PAS domain-containing protein</fullName>
    </submittedName>
</protein>
<evidence type="ECO:0000259" key="7">
    <source>
        <dbReference type="PROSITE" id="PS50112"/>
    </source>
</evidence>
<dbReference type="GO" id="GO:0005886">
    <property type="term" value="C:plasma membrane"/>
    <property type="evidence" value="ECO:0007669"/>
    <property type="project" value="TreeGrafter"/>
</dbReference>
<dbReference type="CDD" id="cd11386">
    <property type="entry name" value="MCP_signal"/>
    <property type="match status" value="1"/>
</dbReference>
<dbReference type="InterPro" id="IPR000014">
    <property type="entry name" value="PAS"/>
</dbReference>
<dbReference type="FunFam" id="1.10.287.950:FF:000001">
    <property type="entry name" value="Methyl-accepting chemotaxis sensory transducer"/>
    <property type="match status" value="1"/>
</dbReference>
<feature type="domain" description="Methyl-accepting transducer" evidence="6">
    <location>
        <begin position="284"/>
        <end position="513"/>
    </location>
</feature>
<evidence type="ECO:0000313" key="9">
    <source>
        <dbReference type="EMBL" id="QGZ58492.1"/>
    </source>
</evidence>
<dbReference type="SUPFAM" id="SSF58104">
    <property type="entry name" value="Methyl-accepting chemotaxis protein (MCP) signaling domain"/>
    <property type="match status" value="1"/>
</dbReference>
<dbReference type="PROSITE" id="PS50885">
    <property type="entry name" value="HAMP"/>
    <property type="match status" value="1"/>
</dbReference>
<evidence type="ECO:0000256" key="4">
    <source>
        <dbReference type="PROSITE-ProRule" id="PRU00284"/>
    </source>
</evidence>